<organism evidence="4 5">
    <name type="scientific">Nannocystis punicea</name>
    <dbReference type="NCBI Taxonomy" id="2995304"/>
    <lineage>
        <taxon>Bacteria</taxon>
        <taxon>Pseudomonadati</taxon>
        <taxon>Myxococcota</taxon>
        <taxon>Polyangia</taxon>
        <taxon>Nannocystales</taxon>
        <taxon>Nannocystaceae</taxon>
        <taxon>Nannocystis</taxon>
    </lineage>
</organism>
<dbReference type="InterPro" id="IPR029052">
    <property type="entry name" value="Metallo-depent_PP-like"/>
</dbReference>
<reference evidence="4" key="1">
    <citation type="submission" date="2022-11" db="EMBL/GenBank/DDBJ databases">
        <title>Minimal conservation of predation-associated metabolite biosynthetic gene clusters underscores biosynthetic potential of Myxococcota including descriptions for ten novel species: Archangium lansinium sp. nov., Myxococcus landrumus sp. nov., Nannocystis bai.</title>
        <authorList>
            <person name="Ahearne A."/>
            <person name="Stevens C."/>
            <person name="Dowd S."/>
        </authorList>
    </citation>
    <scope>NUCLEOTIDE SEQUENCE</scope>
    <source>
        <strain evidence="4">Fl3</strain>
    </source>
</reference>
<evidence type="ECO:0000313" key="5">
    <source>
        <dbReference type="Proteomes" id="UP001164459"/>
    </source>
</evidence>
<dbReference type="SUPFAM" id="SSF56300">
    <property type="entry name" value="Metallo-dependent phosphatases"/>
    <property type="match status" value="1"/>
</dbReference>
<dbReference type="EMBL" id="CP114040">
    <property type="protein sequence ID" value="WAS93864.1"/>
    <property type="molecule type" value="Genomic_DNA"/>
</dbReference>
<dbReference type="InterPro" id="IPR050535">
    <property type="entry name" value="DNA_Repair-Maintenance_Comp"/>
</dbReference>
<evidence type="ECO:0000256" key="2">
    <source>
        <dbReference type="SAM" id="MobiDB-lite"/>
    </source>
</evidence>
<dbReference type="CDD" id="cd00840">
    <property type="entry name" value="MPP_Mre11_N"/>
    <property type="match status" value="1"/>
</dbReference>
<keyword evidence="5" id="KW-1185">Reference proteome</keyword>
<keyword evidence="1" id="KW-0378">Hydrolase</keyword>
<dbReference type="InterPro" id="IPR004843">
    <property type="entry name" value="Calcineurin-like_PHP"/>
</dbReference>
<dbReference type="Proteomes" id="UP001164459">
    <property type="component" value="Chromosome"/>
</dbReference>
<feature type="domain" description="Calcineurin-like phosphoesterase" evidence="3">
    <location>
        <begin position="1"/>
        <end position="196"/>
    </location>
</feature>
<evidence type="ECO:0000256" key="1">
    <source>
        <dbReference type="ARBA" id="ARBA00022801"/>
    </source>
</evidence>
<keyword evidence="4" id="KW-0540">Nuclease</keyword>
<dbReference type="PANTHER" id="PTHR30337:SF7">
    <property type="entry name" value="PHOSPHOESTERASE"/>
    <property type="match status" value="1"/>
</dbReference>
<keyword evidence="4" id="KW-0269">Exonuclease</keyword>
<dbReference type="RefSeq" id="WP_269036214.1">
    <property type="nucleotide sequence ID" value="NZ_CP114040.1"/>
</dbReference>
<dbReference type="Gene3D" id="3.60.21.10">
    <property type="match status" value="1"/>
</dbReference>
<dbReference type="PANTHER" id="PTHR30337">
    <property type="entry name" value="COMPONENT OF ATP-DEPENDENT DSDNA EXONUCLEASE"/>
    <property type="match status" value="1"/>
</dbReference>
<feature type="region of interest" description="Disordered" evidence="2">
    <location>
        <begin position="411"/>
        <end position="435"/>
    </location>
</feature>
<evidence type="ECO:0000313" key="4">
    <source>
        <dbReference type="EMBL" id="WAS93864.1"/>
    </source>
</evidence>
<dbReference type="GO" id="GO:0004527">
    <property type="term" value="F:exonuclease activity"/>
    <property type="evidence" value="ECO:0007669"/>
    <property type="project" value="UniProtKB-KW"/>
</dbReference>
<sequence length="435" mass="47586">MRVIHAADLHIDSPLRGLGRIEGAPVDDIRLATRRAFSRLVDTCLEDQAALLILAGDVFDGEWRDFNTGLFFVRELARLRDVGTRVVMVRGNHDAESVLARHIPLPEHVHTFPAEAAGTLELPALGLAVHGQSYGNRSVEDNLAEYYPDRRRDLLNIGVLHTNAIGAAEHSNYAPCTVQQLVRRGYDYWALGHVHKRSILHTDPWVVYPGNLQGRHANEAGARGCTVLDIDNLKIRSVAHRDLDVLRWAEISLAAAAAADTDDLLGTLRMRLQQIVFEAGGRPVLARVLVDGATHLHARLAAHPEPFAAQARAIAADLGDVWIEQVRFRTRPPAETEHGELLALHQALRDELLALAADPQRLAEYGPALAPLGALVAPYLGVRPDDPEHLAARLPEVEALLLGLLAPDLPPSRPAAHVPPQDPAPLRASEHPEVQ</sequence>
<dbReference type="InterPro" id="IPR041796">
    <property type="entry name" value="Mre11_N"/>
</dbReference>
<proteinExistence type="predicted"/>
<gene>
    <name evidence="4" type="ORF">O0S08_47630</name>
</gene>
<dbReference type="Pfam" id="PF00149">
    <property type="entry name" value="Metallophos"/>
    <property type="match status" value="1"/>
</dbReference>
<name>A0ABY7H4F7_9BACT</name>
<protein>
    <submittedName>
        <fullName evidence="4">DNA repair exonuclease</fullName>
    </submittedName>
</protein>
<evidence type="ECO:0000259" key="3">
    <source>
        <dbReference type="Pfam" id="PF00149"/>
    </source>
</evidence>
<accession>A0ABY7H4F7</accession>